<comment type="similarity">
    <text evidence="4">Belongs to the TMEM43 family.</text>
</comment>
<evidence type="ECO:0000256" key="2">
    <source>
        <dbReference type="ARBA" id="ARBA00004259"/>
    </source>
</evidence>
<dbReference type="InterPro" id="IPR012430">
    <property type="entry name" value="TMEM43_fam"/>
</dbReference>
<keyword evidence="12" id="KW-1185">Reference proteome</keyword>
<dbReference type="PANTHER" id="PTHR13416">
    <property type="match status" value="1"/>
</dbReference>
<evidence type="ECO:0000256" key="6">
    <source>
        <dbReference type="ARBA" id="ARBA00022824"/>
    </source>
</evidence>
<evidence type="ECO:0000256" key="10">
    <source>
        <dbReference type="SAM" id="Phobius"/>
    </source>
</evidence>
<feature type="transmembrane region" description="Helical" evidence="10">
    <location>
        <begin position="298"/>
        <end position="320"/>
    </location>
</feature>
<evidence type="ECO:0000313" key="11">
    <source>
        <dbReference type="EMBL" id="CAK8681000.1"/>
    </source>
</evidence>
<sequence length="390" mass="43870">MGSGDAHKVTYRHKPGFLERVGQSCTGSLVGLVVFLASFCLLYYNEGLSVETMEILDEALNEVIPLDLDAKSLSNGRLVHVSGLLHTNKVLGDPSYGVAVPCVKLHRKVEMYQWVEHSTLKEIDEGDEIRQETTYTYNTEWSSTLVKSRDFAEEFLHQNPKEIPYEGWTQVADEVFVEGVKLSTDLIGKISWTHPIVVLPPPRAGSNAVVRDKYYYHGPHPGEPEVGDVRIFYECSGISGSTRVAAQERVSIIAMFRDGQFHSFPLRKGRAVEFLYRGSKSIQEMFDAEQALNTARTWLLRLVGFLLMFLGLNIMTRIIVTLVDWIPIVGSVITFSVTLFNLTLAASLSLLTIALCWMWHRPLFATSIFGVSLLPWFFSAGRAKSAHHRR</sequence>
<feature type="transmembrane region" description="Helical" evidence="10">
    <location>
        <begin position="332"/>
        <end position="357"/>
    </location>
</feature>
<comment type="caution">
    <text evidence="11">The sequence shown here is derived from an EMBL/GenBank/DDBJ whole genome shotgun (WGS) entry which is preliminary data.</text>
</comment>
<dbReference type="Proteomes" id="UP001642483">
    <property type="component" value="Unassembled WGS sequence"/>
</dbReference>
<feature type="transmembrane region" description="Helical" evidence="10">
    <location>
        <begin position="363"/>
        <end position="381"/>
    </location>
</feature>
<dbReference type="Pfam" id="PF07787">
    <property type="entry name" value="TMEM43"/>
    <property type="match status" value="1"/>
</dbReference>
<organism evidence="11 12">
    <name type="scientific">Clavelina lepadiformis</name>
    <name type="common">Light-bulb sea squirt</name>
    <name type="synonym">Ascidia lepadiformis</name>
    <dbReference type="NCBI Taxonomy" id="159417"/>
    <lineage>
        <taxon>Eukaryota</taxon>
        <taxon>Metazoa</taxon>
        <taxon>Chordata</taxon>
        <taxon>Tunicata</taxon>
        <taxon>Ascidiacea</taxon>
        <taxon>Aplousobranchia</taxon>
        <taxon>Clavelinidae</taxon>
        <taxon>Clavelina</taxon>
    </lineage>
</organism>
<keyword evidence="9" id="KW-0539">Nucleus</keyword>
<comment type="subcellular location">
    <subcellularLocation>
        <location evidence="1">Endomembrane system</location>
        <topology evidence="1">Multi-pass membrane protein</topology>
    </subcellularLocation>
    <subcellularLocation>
        <location evidence="3">Endoplasmic reticulum membrane</location>
    </subcellularLocation>
    <subcellularLocation>
        <location evidence="2">Nucleus envelope</location>
    </subcellularLocation>
</comment>
<proteinExistence type="inferred from homology"/>
<keyword evidence="5 10" id="KW-0812">Transmembrane</keyword>
<gene>
    <name evidence="11" type="ORF">CVLEPA_LOCUS11224</name>
</gene>
<evidence type="ECO:0008006" key="13">
    <source>
        <dbReference type="Google" id="ProtNLM"/>
    </source>
</evidence>
<evidence type="ECO:0000256" key="3">
    <source>
        <dbReference type="ARBA" id="ARBA00004586"/>
    </source>
</evidence>
<evidence type="ECO:0000256" key="4">
    <source>
        <dbReference type="ARBA" id="ARBA00006627"/>
    </source>
</evidence>
<evidence type="ECO:0000256" key="7">
    <source>
        <dbReference type="ARBA" id="ARBA00022989"/>
    </source>
</evidence>
<evidence type="ECO:0000313" key="12">
    <source>
        <dbReference type="Proteomes" id="UP001642483"/>
    </source>
</evidence>
<evidence type="ECO:0000256" key="8">
    <source>
        <dbReference type="ARBA" id="ARBA00023136"/>
    </source>
</evidence>
<feature type="transmembrane region" description="Helical" evidence="10">
    <location>
        <begin position="21"/>
        <end position="44"/>
    </location>
</feature>
<keyword evidence="6" id="KW-0256">Endoplasmic reticulum</keyword>
<accession>A0ABP0FR58</accession>
<evidence type="ECO:0000256" key="1">
    <source>
        <dbReference type="ARBA" id="ARBA00004127"/>
    </source>
</evidence>
<keyword evidence="8 10" id="KW-0472">Membrane</keyword>
<protein>
    <recommendedName>
        <fullName evidence="13">Transmembrane protein 43</fullName>
    </recommendedName>
</protein>
<evidence type="ECO:0000256" key="5">
    <source>
        <dbReference type="ARBA" id="ARBA00022692"/>
    </source>
</evidence>
<keyword evidence="7 10" id="KW-1133">Transmembrane helix</keyword>
<dbReference type="EMBL" id="CAWYQH010000079">
    <property type="protein sequence ID" value="CAK8681000.1"/>
    <property type="molecule type" value="Genomic_DNA"/>
</dbReference>
<evidence type="ECO:0000256" key="9">
    <source>
        <dbReference type="ARBA" id="ARBA00023242"/>
    </source>
</evidence>
<dbReference type="PANTHER" id="PTHR13416:SF2">
    <property type="entry name" value="TRANSMEMBRANE PROTEIN 43"/>
    <property type="match status" value="1"/>
</dbReference>
<reference evidence="11 12" key="1">
    <citation type="submission" date="2024-02" db="EMBL/GenBank/DDBJ databases">
        <authorList>
            <person name="Daric V."/>
            <person name="Darras S."/>
        </authorList>
    </citation>
    <scope>NUCLEOTIDE SEQUENCE [LARGE SCALE GENOMIC DNA]</scope>
</reference>
<name>A0ABP0FR58_CLALP</name>